<dbReference type="PROSITE" id="PS51257">
    <property type="entry name" value="PROKAR_LIPOPROTEIN"/>
    <property type="match status" value="1"/>
</dbReference>
<protein>
    <recommendedName>
        <fullName evidence="2">Outer membrane protein beta-barrel domain-containing protein</fullName>
    </recommendedName>
</protein>
<keyword evidence="1" id="KW-0732">Signal</keyword>
<gene>
    <name evidence="3" type="ordered locus">Cpin_1258</name>
</gene>
<evidence type="ECO:0000256" key="1">
    <source>
        <dbReference type="SAM" id="SignalP"/>
    </source>
</evidence>
<evidence type="ECO:0000259" key="2">
    <source>
        <dbReference type="Pfam" id="PF13568"/>
    </source>
</evidence>
<reference evidence="3 4" key="2">
    <citation type="journal article" date="2010" name="Stand. Genomic Sci.">
        <title>Complete genome sequence of Chitinophaga pinensis type strain (UQM 2034).</title>
        <authorList>
            <person name="Glavina Del Rio T."/>
            <person name="Abt B."/>
            <person name="Spring S."/>
            <person name="Lapidus A."/>
            <person name="Nolan M."/>
            <person name="Tice H."/>
            <person name="Copeland A."/>
            <person name="Cheng J.F."/>
            <person name="Chen F."/>
            <person name="Bruce D."/>
            <person name="Goodwin L."/>
            <person name="Pitluck S."/>
            <person name="Ivanova N."/>
            <person name="Mavromatis K."/>
            <person name="Mikhailova N."/>
            <person name="Pati A."/>
            <person name="Chen A."/>
            <person name="Palaniappan K."/>
            <person name="Land M."/>
            <person name="Hauser L."/>
            <person name="Chang Y.J."/>
            <person name="Jeffries C.D."/>
            <person name="Chain P."/>
            <person name="Saunders E."/>
            <person name="Detter J.C."/>
            <person name="Brettin T."/>
            <person name="Rohde M."/>
            <person name="Goker M."/>
            <person name="Bristow J."/>
            <person name="Eisen J.A."/>
            <person name="Markowitz V."/>
            <person name="Hugenholtz P."/>
            <person name="Kyrpides N.C."/>
            <person name="Klenk H.P."/>
            <person name="Lucas S."/>
        </authorList>
    </citation>
    <scope>NUCLEOTIDE SEQUENCE [LARGE SCALE GENOMIC DNA]</scope>
    <source>
        <strain evidence="4">ATCC 43595 / DSM 2588 / LMG 13176 / NBRC 15968 / NCIMB 11800 / UQM 2034</strain>
    </source>
</reference>
<evidence type="ECO:0000313" key="4">
    <source>
        <dbReference type="Proteomes" id="UP000002215"/>
    </source>
</evidence>
<dbReference type="AlphaFoldDB" id="A0A979G121"/>
<name>A0A979G121_CHIPD</name>
<dbReference type="OrthoDB" id="677565at2"/>
<sequence length="411" mass="46884">MRTFILYLYCMAVACVAIAQRNYVPATIITLKNDSLKGFVDFRDWYQAPTSITFKQSLSDASDQHFGPGDISGFRIGDAMDEYVSRKVKIDVTYEDFSAQSEMGAREIRDTLVFLHKLVTGHYNLYEYIDKHSRAHYIYDAAHVPVTELELIKAYVYGTNREGVFTDERYKQQLSELFADAPGISRKSLTANYSEKSLSRLFMAYNKEKNPATVATPLSEKGNVRYPVTFGLMGGMSFNSFNFYGSALFTKGKYPSYNSPIGGIWANVPLGRAGRNFSIAFEAFYKRIKTATKVEIGDDYKFDFSYLQVNTLVRYTYPTKSAIRPYANIGIGHGFMIKETDNARRYYYRPEEWIQAIEKLRKYEQSLVGGIGVDIYRFGIEARYNTSNGFSNYVSGKSAVNSFQLLARFTF</sequence>
<evidence type="ECO:0000313" key="3">
    <source>
        <dbReference type="EMBL" id="ACU58756.1"/>
    </source>
</evidence>
<dbReference type="Proteomes" id="UP000002215">
    <property type="component" value="Chromosome"/>
</dbReference>
<dbReference type="EMBL" id="CP001699">
    <property type="protein sequence ID" value="ACU58756.1"/>
    <property type="molecule type" value="Genomic_DNA"/>
</dbReference>
<dbReference type="KEGG" id="cpi:Cpin_1258"/>
<dbReference type="Pfam" id="PF13568">
    <property type="entry name" value="OMP_b-brl_2"/>
    <property type="match status" value="1"/>
</dbReference>
<dbReference type="RefSeq" id="WP_012788932.1">
    <property type="nucleotide sequence ID" value="NC_013132.1"/>
</dbReference>
<proteinExistence type="predicted"/>
<accession>A0A979G121</accession>
<feature type="domain" description="Outer membrane protein beta-barrel" evidence="2">
    <location>
        <begin position="228"/>
        <end position="386"/>
    </location>
</feature>
<dbReference type="InterPro" id="IPR025665">
    <property type="entry name" value="Beta-barrel_OMP_2"/>
</dbReference>
<organism evidence="3 4">
    <name type="scientific">Chitinophaga pinensis (strain ATCC 43595 / DSM 2588 / LMG 13176 / NBRC 15968 / NCIMB 11800 / UQM 2034)</name>
    <dbReference type="NCBI Taxonomy" id="485918"/>
    <lineage>
        <taxon>Bacteria</taxon>
        <taxon>Pseudomonadati</taxon>
        <taxon>Bacteroidota</taxon>
        <taxon>Chitinophagia</taxon>
        <taxon>Chitinophagales</taxon>
        <taxon>Chitinophagaceae</taxon>
        <taxon>Chitinophaga</taxon>
    </lineage>
</organism>
<feature type="chain" id="PRO_5037032313" description="Outer membrane protein beta-barrel domain-containing protein" evidence="1">
    <location>
        <begin position="20"/>
        <end position="411"/>
    </location>
</feature>
<feature type="signal peptide" evidence="1">
    <location>
        <begin position="1"/>
        <end position="19"/>
    </location>
</feature>
<reference evidence="4" key="1">
    <citation type="submission" date="2009-08" db="EMBL/GenBank/DDBJ databases">
        <title>The complete genome of Chitinophaga pinensis DSM 2588.</title>
        <authorList>
            <consortium name="US DOE Joint Genome Institute (JGI-PGF)"/>
            <person name="Lucas S."/>
            <person name="Copeland A."/>
            <person name="Lapidus A."/>
            <person name="Glavina del Rio T."/>
            <person name="Dalin E."/>
            <person name="Tice H."/>
            <person name="Bruce D."/>
            <person name="Goodwin L."/>
            <person name="Pitluck S."/>
            <person name="Kyrpides N."/>
            <person name="Mavromatis K."/>
            <person name="Ivanova N."/>
            <person name="Mikhailova N."/>
            <person name="Sims D."/>
            <person name="Meinche L."/>
            <person name="Brettin T."/>
            <person name="Detter J.C."/>
            <person name="Han C."/>
            <person name="Larimer F."/>
            <person name="Land M."/>
            <person name="Hauser L."/>
            <person name="Markowitz V."/>
            <person name="Cheng J.-F."/>
            <person name="Hugenholtz P."/>
            <person name="Woyke T."/>
            <person name="Wu D."/>
            <person name="Spring S."/>
            <person name="Klenk H.-P."/>
            <person name="Eisen J.A."/>
        </authorList>
    </citation>
    <scope>NUCLEOTIDE SEQUENCE [LARGE SCALE GENOMIC DNA]</scope>
    <source>
        <strain evidence="4">ATCC 43595 / DSM 2588 / LMG 13176 / NBRC 15968 / NCIMB 11800 / UQM 2034</strain>
    </source>
</reference>